<gene>
    <name evidence="2" type="ORF">GOB81_06390</name>
</gene>
<name>A0ABX0K0P4_9PROT</name>
<dbReference type="SUPFAM" id="SSF53067">
    <property type="entry name" value="Actin-like ATPase domain"/>
    <property type="match status" value="2"/>
</dbReference>
<comment type="caution">
    <text evidence="2">The sequence shown here is derived from an EMBL/GenBank/DDBJ whole genome shotgun (WGS) entry which is preliminary data.</text>
</comment>
<proteinExistence type="predicted"/>
<dbReference type="CDD" id="cd24082">
    <property type="entry name" value="ASKHA_NBD_GspK-like"/>
    <property type="match status" value="1"/>
</dbReference>
<organism evidence="2 3">
    <name type="scientific">Acetobacter conturbans</name>
    <dbReference type="NCBI Taxonomy" id="1737472"/>
    <lineage>
        <taxon>Bacteria</taxon>
        <taxon>Pseudomonadati</taxon>
        <taxon>Pseudomonadota</taxon>
        <taxon>Alphaproteobacteria</taxon>
        <taxon>Acetobacterales</taxon>
        <taxon>Acetobacteraceae</taxon>
        <taxon>Acetobacter</taxon>
    </lineage>
</organism>
<keyword evidence="3" id="KW-1185">Reference proteome</keyword>
<dbReference type="Proteomes" id="UP000631653">
    <property type="component" value="Unassembled WGS sequence"/>
</dbReference>
<dbReference type="EMBL" id="WOSY01000005">
    <property type="protein sequence ID" value="NHN88255.1"/>
    <property type="molecule type" value="Genomic_DNA"/>
</dbReference>
<evidence type="ECO:0000313" key="3">
    <source>
        <dbReference type="Proteomes" id="UP000631653"/>
    </source>
</evidence>
<reference evidence="2 3" key="1">
    <citation type="journal article" date="2020" name="Int. J. Syst. Evol. Microbiol.">
        <title>Novel acetic acid bacteria from cider fermentations: Acetobacter conturbans sp. nov. and Acetobacter fallax sp. nov.</title>
        <authorList>
            <person name="Sombolestani A.S."/>
            <person name="Cleenwerck I."/>
            <person name="Cnockaert M."/>
            <person name="Borremans W."/>
            <person name="Wieme A.D."/>
            <person name="De Vuyst L."/>
            <person name="Vandamme P."/>
        </authorList>
    </citation>
    <scope>NUCLEOTIDE SEQUENCE [LARGE SCALE GENOMIC DNA]</scope>
    <source>
        <strain evidence="2 3">LMG 1627</strain>
    </source>
</reference>
<sequence length="301" mass="31674">MCEARTLLVAIDGGATKTLLRIVTPDGDVLGEGRSGPANIATDTEQAARSIRAAFDQAIFTAELTEDVWRGAFTWVAAAGLAGAEVAGCSDRIRDLCEFLTVFDVRTDAYTSCLGAHGGRDGAIVAIGTGSVGFAIRGEQTHRVGGWGFPQGDEGGGAHIGLKALRHMLWVADGRTAETELARDVCRYIRDAGGDPLTWGIGASATKFALLTPIVTNAAQKECKIALGILDYAASNIEVIANTLLQGEDFSSLKLAFLGGLSPVLMPRLSKTLSDRIVFPEGSSLDGATALVRKVMEHRRA</sequence>
<dbReference type="Pfam" id="PF01869">
    <property type="entry name" value="BcrAD_BadFG"/>
    <property type="match status" value="1"/>
</dbReference>
<dbReference type="PANTHER" id="PTHR43190:SF3">
    <property type="entry name" value="N-ACETYL-D-GLUCOSAMINE KINASE"/>
    <property type="match status" value="1"/>
</dbReference>
<dbReference type="PANTHER" id="PTHR43190">
    <property type="entry name" value="N-ACETYL-D-GLUCOSAMINE KINASE"/>
    <property type="match status" value="1"/>
</dbReference>
<evidence type="ECO:0000259" key="1">
    <source>
        <dbReference type="Pfam" id="PF01869"/>
    </source>
</evidence>
<evidence type="ECO:0000313" key="2">
    <source>
        <dbReference type="EMBL" id="NHN88255.1"/>
    </source>
</evidence>
<dbReference type="InterPro" id="IPR002731">
    <property type="entry name" value="ATPase_BadF"/>
</dbReference>
<dbReference type="InterPro" id="IPR052519">
    <property type="entry name" value="Euk-type_GlcNAc_Kinase"/>
</dbReference>
<accession>A0ABX0K0P4</accession>
<dbReference type="Gene3D" id="3.30.420.40">
    <property type="match status" value="2"/>
</dbReference>
<protein>
    <submittedName>
        <fullName evidence="2">ATPase</fullName>
    </submittedName>
</protein>
<feature type="domain" description="ATPase BadF/BadG/BcrA/BcrD type" evidence="1">
    <location>
        <begin position="11"/>
        <end position="262"/>
    </location>
</feature>
<dbReference type="InterPro" id="IPR043129">
    <property type="entry name" value="ATPase_NBD"/>
</dbReference>